<keyword evidence="2" id="KW-0812">Transmembrane</keyword>
<keyword evidence="4" id="KW-1185">Reference proteome</keyword>
<keyword evidence="2" id="KW-0472">Membrane</keyword>
<evidence type="ECO:0000313" key="4">
    <source>
        <dbReference type="Proteomes" id="UP000594042"/>
    </source>
</evidence>
<keyword evidence="2" id="KW-1133">Transmembrane helix</keyword>
<protein>
    <recommendedName>
        <fullName evidence="5">Septum formation initiator</fullName>
    </recommendedName>
</protein>
<evidence type="ECO:0000313" key="3">
    <source>
        <dbReference type="EMBL" id="BCI62964.1"/>
    </source>
</evidence>
<feature type="transmembrane region" description="Helical" evidence="2">
    <location>
        <begin position="21"/>
        <end position="39"/>
    </location>
</feature>
<name>A0A7G1HX28_9BACT</name>
<gene>
    <name evidence="3" type="ORF">Cop2CBH44_13170</name>
</gene>
<dbReference type="KEGG" id="copr:Cop2CBH44_13170"/>
<keyword evidence="1" id="KW-0175">Coiled coil</keyword>
<dbReference type="Proteomes" id="UP000594042">
    <property type="component" value="Chromosome"/>
</dbReference>
<proteinExistence type="predicted"/>
<dbReference type="EMBL" id="AP023322">
    <property type="protein sequence ID" value="BCI62964.1"/>
    <property type="molecule type" value="Genomic_DNA"/>
</dbReference>
<organism evidence="3 4">
    <name type="scientific">Coprobacter secundus subsp. similis</name>
    <dbReference type="NCBI Taxonomy" id="2751153"/>
    <lineage>
        <taxon>Bacteria</taxon>
        <taxon>Pseudomonadati</taxon>
        <taxon>Bacteroidota</taxon>
        <taxon>Bacteroidia</taxon>
        <taxon>Bacteroidales</taxon>
        <taxon>Barnesiellaceae</taxon>
        <taxon>Coprobacter</taxon>
    </lineage>
</organism>
<accession>A0A7G1HX28</accession>
<dbReference type="RefSeq" id="WP_021931409.1">
    <property type="nucleotide sequence ID" value="NZ_AP023322.1"/>
</dbReference>
<dbReference type="AlphaFoldDB" id="A0A7G1HX28"/>
<evidence type="ECO:0008006" key="5">
    <source>
        <dbReference type="Google" id="ProtNLM"/>
    </source>
</evidence>
<feature type="coiled-coil region" evidence="1">
    <location>
        <begin position="48"/>
        <end position="82"/>
    </location>
</feature>
<dbReference type="Pfam" id="PF04977">
    <property type="entry name" value="DivIC"/>
    <property type="match status" value="1"/>
</dbReference>
<sequence>MKKRLLKYRIFAQKHLSLVKILALTFIIIMIFVDDNSFLQSFAYNRKIRQLKGDIEHYQHVIDESNRRLNELRSNSENLEKFAREQYLMKKPNEDIYIIEVEKNNNEQ</sequence>
<evidence type="ECO:0000256" key="1">
    <source>
        <dbReference type="SAM" id="Coils"/>
    </source>
</evidence>
<dbReference type="InterPro" id="IPR007060">
    <property type="entry name" value="FtsL/DivIC"/>
</dbReference>
<reference evidence="4" key="1">
    <citation type="submission" date="2020-07" db="EMBL/GenBank/DDBJ databases">
        <title>Complete genome sequencing of Coprobacter sp. strain 2CBH44.</title>
        <authorList>
            <person name="Sakamoto M."/>
            <person name="Murakami T."/>
            <person name="Mori H."/>
        </authorList>
    </citation>
    <scope>NUCLEOTIDE SEQUENCE [LARGE SCALE GENOMIC DNA]</scope>
    <source>
        <strain evidence="4">2CBH44</strain>
    </source>
</reference>
<evidence type="ECO:0000256" key="2">
    <source>
        <dbReference type="SAM" id="Phobius"/>
    </source>
</evidence>